<dbReference type="InterPro" id="IPR036388">
    <property type="entry name" value="WH-like_DNA-bd_sf"/>
</dbReference>
<dbReference type="InterPro" id="IPR049874">
    <property type="entry name" value="ROK_cs"/>
</dbReference>
<gene>
    <name evidence="2" type="ORF">Aph01nite_31000</name>
</gene>
<evidence type="ECO:0000256" key="1">
    <source>
        <dbReference type="ARBA" id="ARBA00006479"/>
    </source>
</evidence>
<sequence length="392" mass="40564">MTQGMLSEPTGSVTGAGALLSILRDGQARTRAELVQLTGLARSTVSQRLDALLTHQWIVPATDAISSGGRPATAFAFNQGARVVAAADLGATHARVAVTDLASNVLVERTADLPIDRGPEVTLGWLVDTLRDLLAETGGLLCGVGVGLPGPVEHISGRPVNPPIMPGWDGFPVPEWLGSRLGAPVLVDNDVNIMALGEHWAARPEVEHLVFVKIGTGIGCGIISERRLHRGAQGAAGDIGHIRVTSADVICRCGNIGCLEAVAGGASIASQLRKAGIQAENSRDVVGLVRAGNTQAVQFIRQAGREIGDVLASIVNFFNPSVIVIGGDIAEAGEHVLAGVREVIYSRSLPLATQHLSIRATELGDRAGVIGAAVMVIEAVLAPEAVDLTVSS</sequence>
<dbReference type="PANTHER" id="PTHR18964">
    <property type="entry name" value="ROK (REPRESSOR, ORF, KINASE) FAMILY"/>
    <property type="match status" value="1"/>
</dbReference>
<name>A0A919QDX3_9ACTN</name>
<proteinExistence type="inferred from homology"/>
<protein>
    <submittedName>
        <fullName evidence="2">Sugar kinase</fullName>
    </submittedName>
</protein>
<accession>A0A919QDX3</accession>
<evidence type="ECO:0000313" key="2">
    <source>
        <dbReference type="EMBL" id="GIH24790.1"/>
    </source>
</evidence>
<comment type="similarity">
    <text evidence="1">Belongs to the ROK (NagC/XylR) family.</text>
</comment>
<keyword evidence="2" id="KW-0418">Kinase</keyword>
<keyword evidence="2" id="KW-0808">Transferase</keyword>
<dbReference type="Gene3D" id="1.10.10.10">
    <property type="entry name" value="Winged helix-like DNA-binding domain superfamily/Winged helix DNA-binding domain"/>
    <property type="match status" value="1"/>
</dbReference>
<dbReference type="Pfam" id="PF00480">
    <property type="entry name" value="ROK"/>
    <property type="match status" value="1"/>
</dbReference>
<dbReference type="Proteomes" id="UP000640052">
    <property type="component" value="Unassembled WGS sequence"/>
</dbReference>
<dbReference type="InterPro" id="IPR000600">
    <property type="entry name" value="ROK"/>
</dbReference>
<dbReference type="Gene3D" id="3.30.420.40">
    <property type="match status" value="2"/>
</dbReference>
<dbReference type="InterPro" id="IPR043129">
    <property type="entry name" value="ATPase_NBD"/>
</dbReference>
<dbReference type="EMBL" id="BOOA01000022">
    <property type="protein sequence ID" value="GIH24790.1"/>
    <property type="molecule type" value="Genomic_DNA"/>
</dbReference>
<comment type="caution">
    <text evidence="2">The sequence shown here is derived from an EMBL/GenBank/DDBJ whole genome shotgun (WGS) entry which is preliminary data.</text>
</comment>
<evidence type="ECO:0000313" key="3">
    <source>
        <dbReference type="Proteomes" id="UP000640052"/>
    </source>
</evidence>
<dbReference type="SUPFAM" id="SSF46785">
    <property type="entry name" value="Winged helix' DNA-binding domain"/>
    <property type="match status" value="1"/>
</dbReference>
<reference evidence="2" key="1">
    <citation type="submission" date="2021-01" db="EMBL/GenBank/DDBJ databases">
        <title>Whole genome shotgun sequence of Acrocarpospora phusangensis NBRC 108782.</title>
        <authorList>
            <person name="Komaki H."/>
            <person name="Tamura T."/>
        </authorList>
    </citation>
    <scope>NUCLEOTIDE SEQUENCE</scope>
    <source>
        <strain evidence="2">NBRC 108782</strain>
    </source>
</reference>
<dbReference type="PROSITE" id="PS01125">
    <property type="entry name" value="ROK"/>
    <property type="match status" value="1"/>
</dbReference>
<dbReference type="PANTHER" id="PTHR18964:SF173">
    <property type="entry name" value="GLUCOKINASE"/>
    <property type="match status" value="1"/>
</dbReference>
<dbReference type="GO" id="GO:0016301">
    <property type="term" value="F:kinase activity"/>
    <property type="evidence" value="ECO:0007669"/>
    <property type="project" value="UniProtKB-KW"/>
</dbReference>
<organism evidence="2 3">
    <name type="scientific">Acrocarpospora phusangensis</name>
    <dbReference type="NCBI Taxonomy" id="1070424"/>
    <lineage>
        <taxon>Bacteria</taxon>
        <taxon>Bacillati</taxon>
        <taxon>Actinomycetota</taxon>
        <taxon>Actinomycetes</taxon>
        <taxon>Streptosporangiales</taxon>
        <taxon>Streptosporangiaceae</taxon>
        <taxon>Acrocarpospora</taxon>
    </lineage>
</organism>
<dbReference type="InterPro" id="IPR036390">
    <property type="entry name" value="WH_DNA-bd_sf"/>
</dbReference>
<dbReference type="AlphaFoldDB" id="A0A919QDX3"/>
<keyword evidence="3" id="KW-1185">Reference proteome</keyword>
<dbReference type="SUPFAM" id="SSF53067">
    <property type="entry name" value="Actin-like ATPase domain"/>
    <property type="match status" value="1"/>
</dbReference>